<evidence type="ECO:0000313" key="3">
    <source>
        <dbReference type="Proteomes" id="UP001178507"/>
    </source>
</evidence>
<comment type="caution">
    <text evidence="2">The sequence shown here is derived from an EMBL/GenBank/DDBJ whole genome shotgun (WGS) entry which is preliminary data.</text>
</comment>
<dbReference type="Proteomes" id="UP001178507">
    <property type="component" value="Unassembled WGS sequence"/>
</dbReference>
<gene>
    <name evidence="2" type="ORF">EVOR1521_LOCUS25486</name>
</gene>
<organism evidence="2 3">
    <name type="scientific">Effrenium voratum</name>
    <dbReference type="NCBI Taxonomy" id="2562239"/>
    <lineage>
        <taxon>Eukaryota</taxon>
        <taxon>Sar</taxon>
        <taxon>Alveolata</taxon>
        <taxon>Dinophyceae</taxon>
        <taxon>Suessiales</taxon>
        <taxon>Symbiodiniaceae</taxon>
        <taxon>Effrenium</taxon>
    </lineage>
</organism>
<dbReference type="PROSITE" id="PS51688">
    <property type="entry name" value="ICA"/>
    <property type="match status" value="1"/>
</dbReference>
<name>A0AA36JAI6_9DINO</name>
<keyword evidence="3" id="KW-1185">Reference proteome</keyword>
<dbReference type="InterPro" id="IPR030392">
    <property type="entry name" value="S74_ICA"/>
</dbReference>
<reference evidence="2" key="1">
    <citation type="submission" date="2023-08" db="EMBL/GenBank/DDBJ databases">
        <authorList>
            <person name="Chen Y."/>
            <person name="Shah S."/>
            <person name="Dougan E. K."/>
            <person name="Thang M."/>
            <person name="Chan C."/>
        </authorList>
    </citation>
    <scope>NUCLEOTIDE SEQUENCE</scope>
</reference>
<proteinExistence type="predicted"/>
<evidence type="ECO:0000259" key="1">
    <source>
        <dbReference type="PROSITE" id="PS51688"/>
    </source>
</evidence>
<dbReference type="AlphaFoldDB" id="A0AA36JAI6"/>
<feature type="domain" description="Peptidase S74" evidence="1">
    <location>
        <begin position="1"/>
        <end position="89"/>
    </location>
</feature>
<sequence length="107" mass="11932">MPLSQAFQFVQVGKAEVDCAEVSEQRVEAKHVRFGFIADEMEQVLPQVVREVPTAQGPRKSIVYTDLIAVLCAVVRDFGTEVDAVKRRVALAEAALDNLDEKEPMWT</sequence>
<evidence type="ECO:0000313" key="2">
    <source>
        <dbReference type="EMBL" id="CAJ1402648.1"/>
    </source>
</evidence>
<protein>
    <recommendedName>
        <fullName evidence="1">Peptidase S74 domain-containing protein</fullName>
    </recommendedName>
</protein>
<dbReference type="EMBL" id="CAUJNA010003461">
    <property type="protein sequence ID" value="CAJ1402648.1"/>
    <property type="molecule type" value="Genomic_DNA"/>
</dbReference>
<accession>A0AA36JAI6</accession>